<keyword evidence="11" id="KW-1185">Reference proteome</keyword>
<dbReference type="GO" id="GO:0043195">
    <property type="term" value="C:terminal bouton"/>
    <property type="evidence" value="ECO:0007669"/>
    <property type="project" value="TreeGrafter"/>
</dbReference>
<protein>
    <recommendedName>
        <fullName evidence="3">AP-3 complex subunit delta</fullName>
    </recommendedName>
</protein>
<dbReference type="GO" id="GO:0048499">
    <property type="term" value="P:synaptic vesicle membrane organization"/>
    <property type="evidence" value="ECO:0007669"/>
    <property type="project" value="TreeGrafter"/>
</dbReference>
<dbReference type="Proteomes" id="UP000078542">
    <property type="component" value="Unassembled WGS sequence"/>
</dbReference>
<evidence type="ECO:0000256" key="6">
    <source>
        <dbReference type="ARBA" id="ARBA00022927"/>
    </source>
</evidence>
<reference evidence="10 11" key="1">
    <citation type="submission" date="2016-03" db="EMBL/GenBank/DDBJ databases">
        <title>Cyphomyrmex costatus WGS genome.</title>
        <authorList>
            <person name="Nygaard S."/>
            <person name="Hu H."/>
            <person name="Boomsma J."/>
            <person name="Zhang G."/>
        </authorList>
    </citation>
    <scope>NUCLEOTIDE SEQUENCE [LARGE SCALE GENOMIC DNA]</scope>
    <source>
        <strain evidence="10">MS0001</strain>
        <tissue evidence="10">Whole body</tissue>
    </source>
</reference>
<keyword evidence="5" id="KW-0677">Repeat</keyword>
<evidence type="ECO:0000256" key="2">
    <source>
        <dbReference type="ARBA" id="ARBA00006613"/>
    </source>
</evidence>
<keyword evidence="6" id="KW-0653">Protein transport</keyword>
<dbReference type="GO" id="GO:0006623">
    <property type="term" value="P:protein targeting to vacuole"/>
    <property type="evidence" value="ECO:0007669"/>
    <property type="project" value="TreeGrafter"/>
</dbReference>
<feature type="region of interest" description="Disordered" evidence="8">
    <location>
        <begin position="802"/>
        <end position="823"/>
    </location>
</feature>
<feature type="domain" description="AP-3 complex subunit delta" evidence="9">
    <location>
        <begin position="658"/>
        <end position="779"/>
    </location>
</feature>
<dbReference type="GO" id="GO:0006896">
    <property type="term" value="P:Golgi to vacuole transport"/>
    <property type="evidence" value="ECO:0007669"/>
    <property type="project" value="TreeGrafter"/>
</dbReference>
<dbReference type="InterPro" id="IPR010474">
    <property type="entry name" value="AP3D_dom_metazoa"/>
</dbReference>
<organism evidence="10 11">
    <name type="scientific">Cyphomyrmex costatus</name>
    <dbReference type="NCBI Taxonomy" id="456900"/>
    <lineage>
        <taxon>Eukaryota</taxon>
        <taxon>Metazoa</taxon>
        <taxon>Ecdysozoa</taxon>
        <taxon>Arthropoda</taxon>
        <taxon>Hexapoda</taxon>
        <taxon>Insecta</taxon>
        <taxon>Pterygota</taxon>
        <taxon>Neoptera</taxon>
        <taxon>Endopterygota</taxon>
        <taxon>Hymenoptera</taxon>
        <taxon>Apocrita</taxon>
        <taxon>Aculeata</taxon>
        <taxon>Formicoidea</taxon>
        <taxon>Formicidae</taxon>
        <taxon>Myrmicinae</taxon>
        <taxon>Cyphomyrmex</taxon>
    </lineage>
</organism>
<evidence type="ECO:0000256" key="5">
    <source>
        <dbReference type="ARBA" id="ARBA00022737"/>
    </source>
</evidence>
<dbReference type="GO" id="GO:0010008">
    <property type="term" value="C:endosome membrane"/>
    <property type="evidence" value="ECO:0007669"/>
    <property type="project" value="TreeGrafter"/>
</dbReference>
<dbReference type="InterPro" id="IPR058898">
    <property type="entry name" value="Mu_AP3"/>
</dbReference>
<feature type="region of interest" description="Disordered" evidence="8">
    <location>
        <begin position="862"/>
        <end position="910"/>
    </location>
</feature>
<name>A0A195D3T8_9HYME</name>
<dbReference type="GO" id="GO:0016182">
    <property type="term" value="P:synaptic vesicle budding from endosome"/>
    <property type="evidence" value="ECO:0007669"/>
    <property type="project" value="TreeGrafter"/>
</dbReference>
<dbReference type="EMBL" id="KQ976885">
    <property type="protein sequence ID" value="KYN07557.1"/>
    <property type="molecule type" value="Genomic_DNA"/>
</dbReference>
<dbReference type="SUPFAM" id="SSF48371">
    <property type="entry name" value="ARM repeat"/>
    <property type="match status" value="1"/>
</dbReference>
<dbReference type="InterPro" id="IPR016024">
    <property type="entry name" value="ARM-type_fold"/>
</dbReference>
<dbReference type="SMART" id="SM01354">
    <property type="entry name" value="BLVR"/>
    <property type="match status" value="1"/>
</dbReference>
<dbReference type="GO" id="GO:0098943">
    <property type="term" value="P:neurotransmitter receptor transport, postsynaptic endosome to lysosome"/>
    <property type="evidence" value="ECO:0007669"/>
    <property type="project" value="TreeGrafter"/>
</dbReference>
<evidence type="ECO:0000256" key="4">
    <source>
        <dbReference type="ARBA" id="ARBA00022448"/>
    </source>
</evidence>
<feature type="compositionally biased region" description="Basic and acidic residues" evidence="8">
    <location>
        <begin position="802"/>
        <end position="811"/>
    </location>
</feature>
<proteinExistence type="inferred from homology"/>
<dbReference type="PANTHER" id="PTHR22781:SF12">
    <property type="entry name" value="AP-3 COMPLEX SUBUNIT DELTA-1"/>
    <property type="match status" value="1"/>
</dbReference>
<keyword evidence="4" id="KW-0813">Transport</keyword>
<dbReference type="InterPro" id="IPR002553">
    <property type="entry name" value="Clathrin/coatomer_adapt-like_N"/>
</dbReference>
<evidence type="ECO:0000256" key="3">
    <source>
        <dbReference type="ARBA" id="ARBA00015717"/>
    </source>
</evidence>
<sequence>MALRKVKGNFERMFDKNLTDLVRGIRNNKENEAKYIAQCIEEIKQELRQDNVAVKANAVAKLTYLQMLGYDISWAGFNIIEVMSSTKFTHKRIGYLAASQSFHAETELLMLTTNMIRKDLNSQNQYDAGLALSGLSCFISPDLARDLVHDIMTLLTSTKPYLRKKAVLMMYKVFLRFPEALRPAFPRLKEKLEDPDSGVQSAAVNVVCELARKNPKNYLSLAPVFFKLMTTSTNNWMLIKIIKLFGALTPLEPRLGRKLIEPLTNLIHSTSAMSLLYECINTVIAVLISISSGMPSHSDSIQLCVQKLRILIEDSDQNLKYLGLLAMSKILRNHPKSVQSHKDLIMQCLDDKDETIRLRALDLLYGMVSRKNLIEIVKKLMVHMDKAEGTMYRDELLSKIIQICSQNNYQFITNFKWYISVLVDLTRMEGTKHGPLVATQLLDVAIRVQAIRNDAVQQCALLLENSYLLTGQPRATMSEVLYAAAWICGEFSSELEDPLATLQSMLRSQASSLPGHIQAVYVHNILKLAATTFAKAEKEEDTETMEKIYGLKDKIAAFVCSGDLEVQERSSSALVLLECLKENPGLAQELIKTFEGELNPVAPKAQRKVPIPENLDLDSWINDPPSESSDSEDLDMNDIFIKTEKSNNSFSKRDLSEPSLEELERRREARKLEQENNPHYLKGSFKTPTSYHNSSNVYEDFENIPVTELDIPISLKISNSHRYKKSDSDEEDGKDDSLPLQVVNTGIGELPPGAEISDSDDYDLADSNDPHRALNIDLDMPLREDERLPVLEHRVTENKITEKVEEKENKKEKGHRKSKKKVKNVMENKMMNERESNLWLETNSSPEKVQSSAVGEYIEVFNESQKDSKRKKSKSQNKHKKSNDEDTKHKKLKKSKNKKENKSLDYEETAGISTPSKEILPDIKDDIMNIEYNTITEKIQQDISYEELTQNKVLSMRYELRQIPNDSSKIIVSICITNIGQPLVKELVFDIPDTSSLKLVRNSGDEFGIKLPFQLPLQSSKETEFTVLVSDVTFAQRLRGTLTYMFESKEGTQQEKLDFTVPLSCSKFMVGHLSHKDILTELLKSGQLISKIRREVMPSQDFNTILNIICRKCNLTLVEQIDDTASLYGHSLKGHHVCLLLKYNRATENLIIEGKGDNNSLLSGIGEEIFRILT</sequence>
<feature type="compositionally biased region" description="Basic residues" evidence="8">
    <location>
        <begin position="812"/>
        <end position="823"/>
    </location>
</feature>
<evidence type="ECO:0000313" key="10">
    <source>
        <dbReference type="EMBL" id="KYN07557.1"/>
    </source>
</evidence>
<dbReference type="Pfam" id="PF01602">
    <property type="entry name" value="Adaptin_N"/>
    <property type="match status" value="1"/>
</dbReference>
<dbReference type="GO" id="GO:0048490">
    <property type="term" value="P:anterograde synaptic vesicle transport"/>
    <property type="evidence" value="ECO:0007669"/>
    <property type="project" value="TreeGrafter"/>
</dbReference>
<dbReference type="FunFam" id="1.25.10.10:FF:000251">
    <property type="entry name" value="AP-3 complex subunit delta"/>
    <property type="match status" value="1"/>
</dbReference>
<dbReference type="GO" id="GO:1904115">
    <property type="term" value="C:axon cytoplasm"/>
    <property type="evidence" value="ECO:0007669"/>
    <property type="project" value="GOC"/>
</dbReference>
<feature type="region of interest" description="Disordered" evidence="8">
    <location>
        <begin position="616"/>
        <end position="635"/>
    </location>
</feature>
<comment type="subcellular location">
    <subcellularLocation>
        <location evidence="1">Endomembrane system</location>
    </subcellularLocation>
</comment>
<evidence type="ECO:0000313" key="11">
    <source>
        <dbReference type="Proteomes" id="UP000078542"/>
    </source>
</evidence>
<evidence type="ECO:0000256" key="1">
    <source>
        <dbReference type="ARBA" id="ARBA00004308"/>
    </source>
</evidence>
<feature type="compositionally biased region" description="Basic residues" evidence="8">
    <location>
        <begin position="868"/>
        <end position="881"/>
    </location>
</feature>
<evidence type="ECO:0000256" key="7">
    <source>
        <dbReference type="ARBA" id="ARBA00023136"/>
    </source>
</evidence>
<dbReference type="GO" id="GO:0030123">
    <property type="term" value="C:AP-3 adaptor complex"/>
    <property type="evidence" value="ECO:0007669"/>
    <property type="project" value="InterPro"/>
</dbReference>
<dbReference type="STRING" id="456900.A0A195D3T8"/>
<comment type="similarity">
    <text evidence="2">Belongs to the adaptor complexes large subunit family.</text>
</comment>
<evidence type="ECO:0000256" key="8">
    <source>
        <dbReference type="SAM" id="MobiDB-lite"/>
    </source>
</evidence>
<dbReference type="Gene3D" id="1.25.10.10">
    <property type="entry name" value="Leucine-rich Repeat Variant"/>
    <property type="match status" value="1"/>
</dbReference>
<dbReference type="Pfam" id="PF26171">
    <property type="entry name" value="Mu_AP3"/>
    <property type="match status" value="1"/>
</dbReference>
<accession>A0A195D3T8</accession>
<dbReference type="Pfam" id="PF06375">
    <property type="entry name" value="AP3D1"/>
    <property type="match status" value="1"/>
</dbReference>
<keyword evidence="7" id="KW-0472">Membrane</keyword>
<evidence type="ECO:0000259" key="9">
    <source>
        <dbReference type="SMART" id="SM01354"/>
    </source>
</evidence>
<gene>
    <name evidence="10" type="ORF">ALC62_01759</name>
</gene>
<dbReference type="GO" id="GO:0098830">
    <property type="term" value="C:presynaptic endosome"/>
    <property type="evidence" value="ECO:0007669"/>
    <property type="project" value="TreeGrafter"/>
</dbReference>
<dbReference type="InterPro" id="IPR017105">
    <property type="entry name" value="AP3_complex_dsu"/>
</dbReference>
<dbReference type="AlphaFoldDB" id="A0A195D3T8"/>
<dbReference type="InterPro" id="IPR011989">
    <property type="entry name" value="ARM-like"/>
</dbReference>
<dbReference type="PANTHER" id="PTHR22781">
    <property type="entry name" value="DELTA ADAPTIN-RELATED"/>
    <property type="match status" value="1"/>
</dbReference>